<sequence>MNKVFILSTLVTTGLLTGCQATDSVNSENAAIYQQTEALSQPVYQIEAQFAHQLAQESKALHQGFQHACQGKQTLESVRLQWQQTARAWMALQGQQRGPAQAIEKSWQIQFWPDKKNTTGRQMSALLRQSEPVTVAQIGAGSVATQGIGALEWLLYDSASPIETSAACHLGETISENLYVQSQAIAKAWQQNPWQELDANTWRNEYVALLSNQLEFSVSKLNRPLAEIGKPRPYFAESWRSGQSMANIKANVSALFQLYMADGHGLDHDLRASGHADIADRMVNEFQLIMQTWPEDLTLFTDISSREGYRAVLLQKNKLEQLHYLLHDEAAVALGVIVGFNATDGD</sequence>
<evidence type="ECO:0000256" key="2">
    <source>
        <dbReference type="ARBA" id="ARBA00022729"/>
    </source>
</evidence>
<dbReference type="InterPro" id="IPR038352">
    <property type="entry name" value="Imelysin_sf"/>
</dbReference>
<dbReference type="KEGG" id="vih:AB0763_07490"/>
<keyword evidence="2" id="KW-0732">Signal</keyword>
<comment type="subcellular location">
    <subcellularLocation>
        <location evidence="1">Cell envelope</location>
    </subcellularLocation>
</comment>
<evidence type="ECO:0000256" key="1">
    <source>
        <dbReference type="ARBA" id="ARBA00004196"/>
    </source>
</evidence>
<dbReference type="GO" id="GO:0030313">
    <property type="term" value="C:cell envelope"/>
    <property type="evidence" value="ECO:0007669"/>
    <property type="project" value="UniProtKB-SubCell"/>
</dbReference>
<dbReference type="Gene3D" id="1.20.1420.20">
    <property type="entry name" value="M75 peptidase, HXXE motif"/>
    <property type="match status" value="1"/>
</dbReference>
<dbReference type="CDD" id="cd14659">
    <property type="entry name" value="Imelysin-like_IPPA"/>
    <property type="match status" value="1"/>
</dbReference>
<accession>A0AB39HDF8</accession>
<dbReference type="Pfam" id="PF09375">
    <property type="entry name" value="Peptidase_M75"/>
    <property type="match status" value="1"/>
</dbReference>
<evidence type="ECO:0000313" key="4">
    <source>
        <dbReference type="EMBL" id="XDK24075.1"/>
    </source>
</evidence>
<dbReference type="RefSeq" id="WP_306100133.1">
    <property type="nucleotide sequence ID" value="NZ_CP162601.1"/>
</dbReference>
<proteinExistence type="predicted"/>
<name>A0AB39HDF8_9VIBR</name>
<feature type="domain" description="Imelysin-like" evidence="3">
    <location>
        <begin position="52"/>
        <end position="325"/>
    </location>
</feature>
<dbReference type="AlphaFoldDB" id="A0AB39HDF8"/>
<evidence type="ECO:0000259" key="3">
    <source>
        <dbReference type="Pfam" id="PF09375"/>
    </source>
</evidence>
<gene>
    <name evidence="4" type="ORF">AB0763_07490</name>
</gene>
<organism evidence="4">
    <name type="scientific">Vibrio sp. HB236076</name>
    <dbReference type="NCBI Taxonomy" id="3232307"/>
    <lineage>
        <taxon>Bacteria</taxon>
        <taxon>Pseudomonadati</taxon>
        <taxon>Pseudomonadota</taxon>
        <taxon>Gammaproteobacteria</taxon>
        <taxon>Vibrionales</taxon>
        <taxon>Vibrionaceae</taxon>
        <taxon>Vibrio</taxon>
    </lineage>
</organism>
<reference evidence="4" key="1">
    <citation type="submission" date="2024-07" db="EMBL/GenBank/DDBJ databases">
        <title>Genome Analysis of a Potential Novel Vibrio Species Secreting pH- and Thermo-stable Alginate Lyase and its Application in Producing Alginate Oligosaccharides.</title>
        <authorList>
            <person name="Huang H."/>
            <person name="Bao K."/>
        </authorList>
    </citation>
    <scope>NUCLEOTIDE SEQUENCE</scope>
    <source>
        <strain evidence="4">HB236076</strain>
    </source>
</reference>
<dbReference type="InterPro" id="IPR034984">
    <property type="entry name" value="Imelysin-like_IPPA"/>
</dbReference>
<dbReference type="PROSITE" id="PS51257">
    <property type="entry name" value="PROKAR_LIPOPROTEIN"/>
    <property type="match status" value="1"/>
</dbReference>
<protein>
    <submittedName>
        <fullName evidence="4">Imelysin family protein</fullName>
    </submittedName>
</protein>
<dbReference type="InterPro" id="IPR018976">
    <property type="entry name" value="Imelysin-like"/>
</dbReference>
<dbReference type="EMBL" id="CP162601">
    <property type="protein sequence ID" value="XDK24075.1"/>
    <property type="molecule type" value="Genomic_DNA"/>
</dbReference>